<name>A0A438N3L3_EXOME</name>
<accession>A0A438N3L3</accession>
<dbReference type="VEuPathDB" id="FungiDB:PV10_03375"/>
<dbReference type="InterPro" id="IPR051961">
    <property type="entry name" value="Fungal_Metabolite_Diox"/>
</dbReference>
<feature type="region of interest" description="Disordered" evidence="1">
    <location>
        <begin position="1"/>
        <end position="25"/>
    </location>
</feature>
<dbReference type="InterPro" id="IPR008775">
    <property type="entry name" value="Phytyl_CoA_dOase-like"/>
</dbReference>
<dbReference type="OrthoDB" id="407832at2759"/>
<sequence>MISRAPIDEEKTADGPKGIFPSDQERKNGAYSLETVGKILSALHQDGLVVLKDIIDVDHIDAINEAMCSEVDGILADPTKYFNHGLKSNFLQRPPVTNPDLLYEDVYFNPFLHQIANSYLGSKPILNWLTSNNALANTGGMRQPVHKDNGYLHPQFPFYFIANIPLVDFSVENGSTEFWLGSHAHTDENDQRKSETEADRKTYPYSAPNDPIPPVKEDVLEARRQVRPPIQPTCQKGDIMIRDLRTWHAGMPNNSSEHRIMLALGYMSPSYPNHVQRCHLPASQSRFFLENSQGKIELRADFYSDEEYPNVKRDTQFTTRPSYL</sequence>
<feature type="compositionally biased region" description="Basic and acidic residues" evidence="1">
    <location>
        <begin position="1"/>
        <end position="14"/>
    </location>
</feature>
<feature type="region of interest" description="Disordered" evidence="1">
    <location>
        <begin position="182"/>
        <end position="214"/>
    </location>
</feature>
<dbReference type="Pfam" id="PF05721">
    <property type="entry name" value="PhyH"/>
    <property type="match status" value="1"/>
</dbReference>
<evidence type="ECO:0000313" key="2">
    <source>
        <dbReference type="EMBL" id="RVX70339.1"/>
    </source>
</evidence>
<dbReference type="Gene3D" id="2.60.120.620">
    <property type="entry name" value="q2cbj1_9rhob like domain"/>
    <property type="match status" value="1"/>
</dbReference>
<comment type="caution">
    <text evidence="2">The sequence shown here is derived from an EMBL/GenBank/DDBJ whole genome shotgun (WGS) entry which is preliminary data.</text>
</comment>
<gene>
    <name evidence="2" type="ORF">B0A52_05838</name>
</gene>
<evidence type="ECO:0008006" key="4">
    <source>
        <dbReference type="Google" id="ProtNLM"/>
    </source>
</evidence>
<evidence type="ECO:0000256" key="1">
    <source>
        <dbReference type="SAM" id="MobiDB-lite"/>
    </source>
</evidence>
<proteinExistence type="predicted"/>
<organism evidence="2 3">
    <name type="scientific">Exophiala mesophila</name>
    <name type="common">Black yeast-like fungus</name>
    <dbReference type="NCBI Taxonomy" id="212818"/>
    <lineage>
        <taxon>Eukaryota</taxon>
        <taxon>Fungi</taxon>
        <taxon>Dikarya</taxon>
        <taxon>Ascomycota</taxon>
        <taxon>Pezizomycotina</taxon>
        <taxon>Eurotiomycetes</taxon>
        <taxon>Chaetothyriomycetidae</taxon>
        <taxon>Chaetothyriales</taxon>
        <taxon>Herpotrichiellaceae</taxon>
        <taxon>Exophiala</taxon>
    </lineage>
</organism>
<dbReference type="SUPFAM" id="SSF51197">
    <property type="entry name" value="Clavaminate synthase-like"/>
    <property type="match status" value="1"/>
</dbReference>
<reference evidence="2 3" key="1">
    <citation type="submission" date="2017-03" db="EMBL/GenBank/DDBJ databases">
        <title>Genomes of endolithic fungi from Antarctica.</title>
        <authorList>
            <person name="Coleine C."/>
            <person name="Masonjones S."/>
            <person name="Stajich J.E."/>
        </authorList>
    </citation>
    <scope>NUCLEOTIDE SEQUENCE [LARGE SCALE GENOMIC DNA]</scope>
    <source>
        <strain evidence="2 3">CCFEE 6314</strain>
    </source>
</reference>
<evidence type="ECO:0000313" key="3">
    <source>
        <dbReference type="Proteomes" id="UP000288859"/>
    </source>
</evidence>
<dbReference type="AlphaFoldDB" id="A0A438N3L3"/>
<dbReference type="PANTHER" id="PTHR37563:SF2">
    <property type="entry name" value="PHYTANOYL-COA DIOXYGENASE FAMILY PROTEIN (AFU_ORTHOLOGUE AFUA_2G03330)"/>
    <property type="match status" value="1"/>
</dbReference>
<feature type="compositionally biased region" description="Basic and acidic residues" evidence="1">
    <location>
        <begin position="184"/>
        <end position="202"/>
    </location>
</feature>
<protein>
    <recommendedName>
        <fullName evidence="4">Phytanoyl-CoA dioxygenase</fullName>
    </recommendedName>
</protein>
<dbReference type="Proteomes" id="UP000288859">
    <property type="component" value="Unassembled WGS sequence"/>
</dbReference>
<dbReference type="EMBL" id="NAJM01000023">
    <property type="protein sequence ID" value="RVX70339.1"/>
    <property type="molecule type" value="Genomic_DNA"/>
</dbReference>
<dbReference type="PANTHER" id="PTHR37563">
    <property type="entry name" value="PHYTANOYL-COA DIOXYGENASE FAMILY PROTEIN (AFU_ORTHOLOGUE AFUA_2G03330)"/>
    <property type="match status" value="1"/>
</dbReference>